<comment type="caution">
    <text evidence="4">The sequence shown here is derived from an EMBL/GenBank/DDBJ whole genome shotgun (WGS) entry which is preliminary data.</text>
</comment>
<dbReference type="PANTHER" id="PTHR42796:SF4">
    <property type="entry name" value="FUMARYLACETOACETATE HYDROLASE DOMAIN-CONTAINING PROTEIN 2A"/>
    <property type="match status" value="1"/>
</dbReference>
<dbReference type="EMBL" id="JABBGA010000034">
    <property type="protein sequence ID" value="NML28746.1"/>
    <property type="molecule type" value="Genomic_DNA"/>
</dbReference>
<keyword evidence="2" id="KW-0479">Metal-binding</keyword>
<gene>
    <name evidence="4" type="ORF">HHL15_23615</name>
</gene>
<dbReference type="SUPFAM" id="SSF56529">
    <property type="entry name" value="FAH"/>
    <property type="match status" value="1"/>
</dbReference>
<name>A0A848GDG5_9RHOO</name>
<evidence type="ECO:0000313" key="5">
    <source>
        <dbReference type="Proteomes" id="UP000580043"/>
    </source>
</evidence>
<dbReference type="Gene3D" id="3.90.850.10">
    <property type="entry name" value="Fumarylacetoacetase-like, C-terminal domain"/>
    <property type="match status" value="1"/>
</dbReference>
<dbReference type="AlphaFoldDB" id="A0A848GDG5"/>
<comment type="similarity">
    <text evidence="1">Belongs to the FAH family.</text>
</comment>
<reference evidence="4 5" key="1">
    <citation type="submission" date="2020-04" db="EMBL/GenBank/DDBJ databases">
        <title>Zoogloea sp. G-4-1-14 isolated from soil.</title>
        <authorList>
            <person name="Dahal R.H."/>
        </authorList>
    </citation>
    <scope>NUCLEOTIDE SEQUENCE [LARGE SCALE GENOMIC DNA]</scope>
    <source>
        <strain evidence="4 5">G-4-1-14</strain>
    </source>
</reference>
<evidence type="ECO:0000256" key="1">
    <source>
        <dbReference type="ARBA" id="ARBA00010211"/>
    </source>
</evidence>
<evidence type="ECO:0000259" key="3">
    <source>
        <dbReference type="Pfam" id="PF01557"/>
    </source>
</evidence>
<keyword evidence="5" id="KW-1185">Reference proteome</keyword>
<evidence type="ECO:0000313" key="4">
    <source>
        <dbReference type="EMBL" id="NML28746.1"/>
    </source>
</evidence>
<feature type="domain" description="Fumarylacetoacetase-like C-terminal" evidence="3">
    <location>
        <begin position="71"/>
        <end position="275"/>
    </location>
</feature>
<dbReference type="GO" id="GO:0044281">
    <property type="term" value="P:small molecule metabolic process"/>
    <property type="evidence" value="ECO:0007669"/>
    <property type="project" value="UniProtKB-ARBA"/>
</dbReference>
<dbReference type="GO" id="GO:0046872">
    <property type="term" value="F:metal ion binding"/>
    <property type="evidence" value="ECO:0007669"/>
    <property type="project" value="UniProtKB-KW"/>
</dbReference>
<sequence>MKIARVADADGDRFWALIDVDAGLARRIGAPFAAWAPLAAAGDEAALGLAPEPVPLASLQLLAPLEPGARVFGVGLNYLSHLTRLGRTQAPPHTIAYIKPESAIVDPGGEIAYPPVTTQLDFEIELVAVIARPLGNAEHASTCLLGYTVGNDISARDAGKQLGSLDLFTQKALDRSAPVGPWIATLDACGGPGQPDLAMRLSINGELRQQDRTSHMIFSLDELLDFVDARVALRPGDLLFTGSTCGVGLEDGRFLQPGDRIEAEIEGIGLLANRVGAPRVLPPERRKGRLGLPLAA</sequence>
<proteinExistence type="inferred from homology"/>
<protein>
    <submittedName>
        <fullName evidence="4">Fumarylacetoacetate hydrolase family protein</fullName>
    </submittedName>
</protein>
<dbReference type="Pfam" id="PF01557">
    <property type="entry name" value="FAA_hydrolase"/>
    <property type="match status" value="1"/>
</dbReference>
<dbReference type="RefSeq" id="WP_169148267.1">
    <property type="nucleotide sequence ID" value="NZ_JABBGA010000034.1"/>
</dbReference>
<dbReference type="InterPro" id="IPR011234">
    <property type="entry name" value="Fumarylacetoacetase-like_C"/>
</dbReference>
<keyword evidence="4" id="KW-0378">Hydrolase</keyword>
<dbReference type="GO" id="GO:0016787">
    <property type="term" value="F:hydrolase activity"/>
    <property type="evidence" value="ECO:0007669"/>
    <property type="project" value="UniProtKB-KW"/>
</dbReference>
<dbReference type="InterPro" id="IPR036663">
    <property type="entry name" value="Fumarylacetoacetase_C_sf"/>
</dbReference>
<dbReference type="InterPro" id="IPR051121">
    <property type="entry name" value="FAH"/>
</dbReference>
<accession>A0A848GDG5</accession>
<dbReference type="Proteomes" id="UP000580043">
    <property type="component" value="Unassembled WGS sequence"/>
</dbReference>
<organism evidence="4 5">
    <name type="scientific">Zoogloea dura</name>
    <dbReference type="NCBI Taxonomy" id="2728840"/>
    <lineage>
        <taxon>Bacteria</taxon>
        <taxon>Pseudomonadati</taxon>
        <taxon>Pseudomonadota</taxon>
        <taxon>Betaproteobacteria</taxon>
        <taxon>Rhodocyclales</taxon>
        <taxon>Zoogloeaceae</taxon>
        <taxon>Zoogloea</taxon>
    </lineage>
</organism>
<dbReference type="PANTHER" id="PTHR42796">
    <property type="entry name" value="FUMARYLACETOACETATE HYDROLASE DOMAIN-CONTAINING PROTEIN 2A-RELATED"/>
    <property type="match status" value="1"/>
</dbReference>
<evidence type="ECO:0000256" key="2">
    <source>
        <dbReference type="ARBA" id="ARBA00022723"/>
    </source>
</evidence>